<evidence type="ECO:0000256" key="4">
    <source>
        <dbReference type="SAM" id="Phobius"/>
    </source>
</evidence>
<accession>A0A1X2LY61</accession>
<gene>
    <name evidence="5" type="ORF">B8W66_05630</name>
</gene>
<dbReference type="GO" id="GO:0016020">
    <property type="term" value="C:membrane"/>
    <property type="evidence" value="ECO:0007669"/>
    <property type="project" value="UniProtKB-SubCell"/>
</dbReference>
<comment type="subcellular location">
    <subcellularLocation>
        <location evidence="1">Membrane</location>
    </subcellularLocation>
</comment>
<dbReference type="RefSeq" id="WP_085324182.1">
    <property type="nucleotide sequence ID" value="NZ_NCXP01000004.1"/>
</dbReference>
<dbReference type="AlphaFoldDB" id="A0A1X2LY61"/>
<evidence type="ECO:0000256" key="1">
    <source>
        <dbReference type="ARBA" id="ARBA00004370"/>
    </source>
</evidence>
<feature type="region of interest" description="Disordered" evidence="3">
    <location>
        <begin position="1"/>
        <end position="55"/>
    </location>
</feature>
<keyword evidence="4" id="KW-0812">Transmembrane</keyword>
<keyword evidence="4" id="KW-1133">Transmembrane helix</keyword>
<protein>
    <recommendedName>
        <fullName evidence="7">Mce protein</fullName>
    </recommendedName>
</protein>
<evidence type="ECO:0008006" key="7">
    <source>
        <dbReference type="Google" id="ProtNLM"/>
    </source>
</evidence>
<organism evidence="5 6">
    <name type="scientific">Mycobacterium decipiens</name>
    <dbReference type="NCBI Taxonomy" id="1430326"/>
    <lineage>
        <taxon>Bacteria</taxon>
        <taxon>Bacillati</taxon>
        <taxon>Actinomycetota</taxon>
        <taxon>Actinomycetes</taxon>
        <taxon>Mycobacteriales</taxon>
        <taxon>Mycobacteriaceae</taxon>
        <taxon>Mycobacterium</taxon>
    </lineage>
</organism>
<dbReference type="OrthoDB" id="4616808at2"/>
<evidence type="ECO:0000256" key="3">
    <source>
        <dbReference type="SAM" id="MobiDB-lite"/>
    </source>
</evidence>
<sequence>MKAADSSESGAGTDQTGAQVKAADSLESPAQTASEPGEDADPQPDPEPATARGPSRLRRGWLVGIAAALLVLAGGVGAGGYLALRSHLDSTAIARANVAATEAAKDCVAATQAPDAAAMAASMKKIIDCSTGDFGAQASLYTGMLVEAYQTANVHVKVTDMRAAVERNNSDRSVDVLVAFRVNVSNTDANAQEVGYRLRVRMAPDDGRYKIARLDQVTK</sequence>
<dbReference type="PANTHER" id="PTHR37042">
    <property type="entry name" value="OUTER MEMBRANE PROTEIN RV1973"/>
    <property type="match status" value="1"/>
</dbReference>
<proteinExistence type="predicted"/>
<feature type="compositionally biased region" description="Polar residues" evidence="3">
    <location>
        <begin position="1"/>
        <end position="18"/>
    </location>
</feature>
<dbReference type="STRING" id="1430326.B8W66_05630"/>
<dbReference type="EMBL" id="NCXP01000004">
    <property type="protein sequence ID" value="OSC42143.1"/>
    <property type="molecule type" value="Genomic_DNA"/>
</dbReference>
<evidence type="ECO:0000256" key="2">
    <source>
        <dbReference type="ARBA" id="ARBA00023136"/>
    </source>
</evidence>
<keyword evidence="6" id="KW-1185">Reference proteome</keyword>
<dbReference type="Proteomes" id="UP000193247">
    <property type="component" value="Unassembled WGS sequence"/>
</dbReference>
<feature type="transmembrane region" description="Helical" evidence="4">
    <location>
        <begin position="61"/>
        <end position="84"/>
    </location>
</feature>
<reference evidence="5 6" key="1">
    <citation type="submission" date="2017-04" db="EMBL/GenBank/DDBJ databases">
        <title>The new phylogeny of genus Mycobacterium.</title>
        <authorList>
            <person name="Tortoli E."/>
            <person name="Trovato A."/>
            <person name="Cirillo D.M."/>
        </authorList>
    </citation>
    <scope>NUCLEOTIDE SEQUENCE [LARGE SCALE GENOMIC DNA]</scope>
    <source>
        <strain evidence="5 6">TBL 1200985</strain>
    </source>
</reference>
<dbReference type="PANTHER" id="PTHR37042:SF4">
    <property type="entry name" value="OUTER MEMBRANE PROTEIN RV1973"/>
    <property type="match status" value="1"/>
</dbReference>
<name>A0A1X2LY61_9MYCO</name>
<evidence type="ECO:0000313" key="6">
    <source>
        <dbReference type="Proteomes" id="UP000193247"/>
    </source>
</evidence>
<comment type="caution">
    <text evidence="5">The sequence shown here is derived from an EMBL/GenBank/DDBJ whole genome shotgun (WGS) entry which is preliminary data.</text>
</comment>
<keyword evidence="2 4" id="KW-0472">Membrane</keyword>
<evidence type="ECO:0000313" key="5">
    <source>
        <dbReference type="EMBL" id="OSC42143.1"/>
    </source>
</evidence>